<evidence type="ECO:0000313" key="4">
    <source>
        <dbReference type="EMBL" id="MBB6093447.1"/>
    </source>
</evidence>
<sequence>MYRLYDYLPSGNGYKARLVLKYLRIPYELVEVDIKRGESRTPEFLVKNPNGRIPLLEVPGKGYLPESHAIISFLAESSDLIPTDPFERARMWHWMCFEQYHVEPNIGTVRFWVNSLQKTRAELGEKLIEKKKSGYAALDVLEHALRDRTYLVGERYSLADISLFAYVHVAHEGGFDLQPYPNVRAWCDRIAGQPGWTPLTEK</sequence>
<evidence type="ECO:0000256" key="1">
    <source>
        <dbReference type="RuleBase" id="RU003494"/>
    </source>
</evidence>
<comment type="caution">
    <text evidence="4">The sequence shown here is derived from an EMBL/GenBank/DDBJ whole genome shotgun (WGS) entry which is preliminary data.</text>
</comment>
<dbReference type="SFLD" id="SFLDG01151">
    <property type="entry name" value="Main.2:_Nu-like"/>
    <property type="match status" value="1"/>
</dbReference>
<evidence type="ECO:0000259" key="2">
    <source>
        <dbReference type="PROSITE" id="PS50404"/>
    </source>
</evidence>
<dbReference type="AlphaFoldDB" id="A0A841HK80"/>
<dbReference type="EC" id="2.5.1.18" evidence="4"/>
<dbReference type="RefSeq" id="WP_221304135.1">
    <property type="nucleotide sequence ID" value="NZ_JACHHZ010000002.1"/>
</dbReference>
<dbReference type="PROSITE" id="PS50404">
    <property type="entry name" value="GST_NTER"/>
    <property type="match status" value="1"/>
</dbReference>
<proteinExistence type="inferred from homology"/>
<protein>
    <submittedName>
        <fullName evidence="4">Glutathione S-transferase</fullName>
        <ecNumber evidence="4">2.5.1.18</ecNumber>
    </submittedName>
</protein>
<dbReference type="Pfam" id="PF02798">
    <property type="entry name" value="GST_N"/>
    <property type="match status" value="1"/>
</dbReference>
<gene>
    <name evidence="4" type="ORF">HNQ60_002325</name>
</gene>
<dbReference type="SUPFAM" id="SSF47616">
    <property type="entry name" value="GST C-terminal domain-like"/>
    <property type="match status" value="1"/>
</dbReference>
<accession>A0A841HK80</accession>
<dbReference type="Proteomes" id="UP000588068">
    <property type="component" value="Unassembled WGS sequence"/>
</dbReference>
<dbReference type="Gene3D" id="3.40.30.10">
    <property type="entry name" value="Glutaredoxin"/>
    <property type="match status" value="1"/>
</dbReference>
<dbReference type="InterPro" id="IPR004046">
    <property type="entry name" value="GST_C"/>
</dbReference>
<dbReference type="SUPFAM" id="SSF52833">
    <property type="entry name" value="Thioredoxin-like"/>
    <property type="match status" value="1"/>
</dbReference>
<feature type="domain" description="GST C-terminal" evidence="3">
    <location>
        <begin position="84"/>
        <end position="202"/>
    </location>
</feature>
<dbReference type="PROSITE" id="PS50405">
    <property type="entry name" value="GST_CTER"/>
    <property type="match status" value="1"/>
</dbReference>
<dbReference type="GO" id="GO:0004364">
    <property type="term" value="F:glutathione transferase activity"/>
    <property type="evidence" value="ECO:0007669"/>
    <property type="project" value="UniProtKB-EC"/>
</dbReference>
<dbReference type="InterPro" id="IPR004045">
    <property type="entry name" value="Glutathione_S-Trfase_N"/>
</dbReference>
<dbReference type="PANTHER" id="PTHR44051:SF2">
    <property type="entry name" value="HYPOTHETICAL GLUTATHIONE S-TRANSFERASE LIKE PROTEIN"/>
    <property type="match status" value="1"/>
</dbReference>
<reference evidence="4 5" key="1">
    <citation type="submission" date="2020-08" db="EMBL/GenBank/DDBJ databases">
        <title>Genomic Encyclopedia of Type Strains, Phase IV (KMG-IV): sequencing the most valuable type-strain genomes for metagenomic binning, comparative biology and taxonomic classification.</title>
        <authorList>
            <person name="Goeker M."/>
        </authorList>
    </citation>
    <scope>NUCLEOTIDE SEQUENCE [LARGE SCALE GENOMIC DNA]</scope>
    <source>
        <strain evidence="4 5">DSM 26723</strain>
    </source>
</reference>
<dbReference type="PANTHER" id="PTHR44051">
    <property type="entry name" value="GLUTATHIONE S-TRANSFERASE-RELATED"/>
    <property type="match status" value="1"/>
</dbReference>
<dbReference type="Gene3D" id="1.20.1050.10">
    <property type="match status" value="1"/>
</dbReference>
<dbReference type="InterPro" id="IPR010987">
    <property type="entry name" value="Glutathione-S-Trfase_C-like"/>
</dbReference>
<name>A0A841HK80_9GAMM</name>
<dbReference type="InterPro" id="IPR036249">
    <property type="entry name" value="Thioredoxin-like_sf"/>
</dbReference>
<comment type="similarity">
    <text evidence="1">Belongs to the GST superfamily.</text>
</comment>
<dbReference type="InterPro" id="IPR036282">
    <property type="entry name" value="Glutathione-S-Trfase_C_sf"/>
</dbReference>
<keyword evidence="5" id="KW-1185">Reference proteome</keyword>
<dbReference type="Pfam" id="PF00043">
    <property type="entry name" value="GST_C"/>
    <property type="match status" value="1"/>
</dbReference>
<dbReference type="InterPro" id="IPR040079">
    <property type="entry name" value="Glutathione_S-Trfase"/>
</dbReference>
<dbReference type="CDD" id="cd03056">
    <property type="entry name" value="GST_N_4"/>
    <property type="match status" value="1"/>
</dbReference>
<keyword evidence="4" id="KW-0808">Transferase</keyword>
<evidence type="ECO:0000259" key="3">
    <source>
        <dbReference type="PROSITE" id="PS50405"/>
    </source>
</evidence>
<dbReference type="EMBL" id="JACHHZ010000002">
    <property type="protein sequence ID" value="MBB6093447.1"/>
    <property type="molecule type" value="Genomic_DNA"/>
</dbReference>
<dbReference type="SFLD" id="SFLDS00019">
    <property type="entry name" value="Glutathione_Transferase_(cytos"/>
    <property type="match status" value="1"/>
</dbReference>
<organism evidence="4 5">
    <name type="scientific">Povalibacter uvarum</name>
    <dbReference type="NCBI Taxonomy" id="732238"/>
    <lineage>
        <taxon>Bacteria</taxon>
        <taxon>Pseudomonadati</taxon>
        <taxon>Pseudomonadota</taxon>
        <taxon>Gammaproteobacteria</taxon>
        <taxon>Steroidobacterales</taxon>
        <taxon>Steroidobacteraceae</taxon>
        <taxon>Povalibacter</taxon>
    </lineage>
</organism>
<dbReference type="SFLD" id="SFLDG00358">
    <property type="entry name" value="Main_(cytGST)"/>
    <property type="match status" value="1"/>
</dbReference>
<evidence type="ECO:0000313" key="5">
    <source>
        <dbReference type="Proteomes" id="UP000588068"/>
    </source>
</evidence>
<feature type="domain" description="GST N-terminal" evidence="2">
    <location>
        <begin position="1"/>
        <end position="82"/>
    </location>
</feature>